<dbReference type="InterPro" id="IPR017956">
    <property type="entry name" value="AT_hook_DNA-bd_motif"/>
</dbReference>
<proteinExistence type="predicted"/>
<sequence length="330" mass="36848">MSMGVMEYDSEENDSYNNNGGVVEEQVDWHMDNQSNEKFFHHSNSQMHSFGHHQHPSLPPQQQQQQMNANYMVEQVSEPVRCEVVATSNENSSPDRSNKVGGSGSNNALHSTSKTPNHQFVMGTVKRRGRPPKPDSEKKARKDPKPRGRPPRNSLLQVAIVSKKPSSSSLFPTVNSQQGSDNASLQESPFPLLPSAFNNINNSDSGKKSRGRPRIHPQKDPGLKRPRGRPRVTPLVGEAAWKAECGKMRRLVKKKDQVITILKNKLIELGHNIEEVLMQGRDDVTGGEDDNDEDDENNDDDNQQSQTQHNSSSNNNSIIEGATIWMELGM</sequence>
<dbReference type="EMBL" id="KB095811">
    <property type="protein sequence ID" value="ESO12937.1"/>
    <property type="molecule type" value="Genomic_DNA"/>
</dbReference>
<organism evidence="3 4">
    <name type="scientific">Helobdella robusta</name>
    <name type="common">Californian leech</name>
    <dbReference type="NCBI Taxonomy" id="6412"/>
    <lineage>
        <taxon>Eukaryota</taxon>
        <taxon>Metazoa</taxon>
        <taxon>Spiralia</taxon>
        <taxon>Lophotrochozoa</taxon>
        <taxon>Annelida</taxon>
        <taxon>Clitellata</taxon>
        <taxon>Hirudinea</taxon>
        <taxon>Rhynchobdellida</taxon>
        <taxon>Glossiphoniidae</taxon>
        <taxon>Helobdella</taxon>
    </lineage>
</organism>
<dbReference type="RefSeq" id="XP_009009657.1">
    <property type="nucleotide sequence ID" value="XM_009011409.1"/>
</dbReference>
<protein>
    <submittedName>
        <fullName evidence="2 3">Uncharacterized protein</fullName>
    </submittedName>
</protein>
<dbReference type="Proteomes" id="UP000015101">
    <property type="component" value="Unassembled WGS sequence"/>
</dbReference>
<dbReference type="InParanoid" id="T1EP48"/>
<reference evidence="2 4" key="2">
    <citation type="journal article" date="2013" name="Nature">
        <title>Insights into bilaterian evolution from three spiralian genomes.</title>
        <authorList>
            <person name="Simakov O."/>
            <person name="Marletaz F."/>
            <person name="Cho S.J."/>
            <person name="Edsinger-Gonzales E."/>
            <person name="Havlak P."/>
            <person name="Hellsten U."/>
            <person name="Kuo D.H."/>
            <person name="Larsson T."/>
            <person name="Lv J."/>
            <person name="Arendt D."/>
            <person name="Savage R."/>
            <person name="Osoegawa K."/>
            <person name="de Jong P."/>
            <person name="Grimwood J."/>
            <person name="Chapman J.A."/>
            <person name="Shapiro H."/>
            <person name="Aerts A."/>
            <person name="Otillar R.P."/>
            <person name="Terry A.Y."/>
            <person name="Boore J.L."/>
            <person name="Grigoriev I.V."/>
            <person name="Lindberg D.R."/>
            <person name="Seaver E.C."/>
            <person name="Weisblat D.A."/>
            <person name="Putnam N.H."/>
            <person name="Rokhsar D.S."/>
        </authorList>
    </citation>
    <scope>NUCLEOTIDE SEQUENCE</scope>
</reference>
<gene>
    <name evidence="3" type="primary">20198348</name>
    <name evidence="2" type="ORF">HELRODRAFT_159527</name>
</gene>
<name>T1EP48_HELRO</name>
<dbReference type="EMBL" id="AMQM01000267">
    <property type="status" value="NOT_ANNOTATED_CDS"/>
    <property type="molecule type" value="Genomic_DNA"/>
</dbReference>
<dbReference type="KEGG" id="hro:HELRODRAFT_159527"/>
<feature type="region of interest" description="Disordered" evidence="1">
    <location>
        <begin position="1"/>
        <end position="66"/>
    </location>
</feature>
<feature type="region of interest" description="Disordered" evidence="1">
    <location>
        <begin position="281"/>
        <end position="318"/>
    </location>
</feature>
<feature type="compositionally biased region" description="Basic and acidic residues" evidence="1">
    <location>
        <begin position="132"/>
        <end position="146"/>
    </location>
</feature>
<reference evidence="4" key="1">
    <citation type="submission" date="2012-12" db="EMBL/GenBank/DDBJ databases">
        <authorList>
            <person name="Hellsten U."/>
            <person name="Grimwood J."/>
            <person name="Chapman J.A."/>
            <person name="Shapiro H."/>
            <person name="Aerts A."/>
            <person name="Otillar R.P."/>
            <person name="Terry A.Y."/>
            <person name="Boore J.L."/>
            <person name="Simakov O."/>
            <person name="Marletaz F."/>
            <person name="Cho S.-J."/>
            <person name="Edsinger-Gonzales E."/>
            <person name="Havlak P."/>
            <person name="Kuo D.-H."/>
            <person name="Larsson T."/>
            <person name="Lv J."/>
            <person name="Arendt D."/>
            <person name="Savage R."/>
            <person name="Osoegawa K."/>
            <person name="de Jong P."/>
            <person name="Lindberg D.R."/>
            <person name="Seaver E.C."/>
            <person name="Weisblat D.A."/>
            <person name="Putnam N.H."/>
            <person name="Grigoriev I.V."/>
            <person name="Rokhsar D.S."/>
        </authorList>
    </citation>
    <scope>NUCLEOTIDE SEQUENCE</scope>
</reference>
<dbReference type="OrthoDB" id="3981134at2759"/>
<dbReference type="GO" id="GO:0003677">
    <property type="term" value="F:DNA binding"/>
    <property type="evidence" value="ECO:0007669"/>
    <property type="project" value="InterPro"/>
</dbReference>
<evidence type="ECO:0000313" key="2">
    <source>
        <dbReference type="EMBL" id="ESO12937.1"/>
    </source>
</evidence>
<feature type="compositionally biased region" description="Polar residues" evidence="1">
    <location>
        <begin position="164"/>
        <end position="187"/>
    </location>
</feature>
<evidence type="ECO:0000256" key="1">
    <source>
        <dbReference type="SAM" id="MobiDB-lite"/>
    </source>
</evidence>
<feature type="compositionally biased region" description="Low complexity" evidence="1">
    <location>
        <begin position="303"/>
        <end position="317"/>
    </location>
</feature>
<evidence type="ECO:0000313" key="4">
    <source>
        <dbReference type="Proteomes" id="UP000015101"/>
    </source>
</evidence>
<dbReference type="AlphaFoldDB" id="T1EP48"/>
<reference evidence="3" key="3">
    <citation type="submission" date="2015-06" db="UniProtKB">
        <authorList>
            <consortium name="EnsemblMetazoa"/>
        </authorList>
    </citation>
    <scope>IDENTIFICATION</scope>
</reference>
<feature type="compositionally biased region" description="Polar residues" evidence="1">
    <location>
        <begin position="32"/>
        <end position="48"/>
    </location>
</feature>
<dbReference type="CTD" id="20198348"/>
<dbReference type="HOGENOM" id="CLU_842717_0_0_1"/>
<feature type="compositionally biased region" description="Polar residues" evidence="1">
    <location>
        <begin position="86"/>
        <end position="95"/>
    </location>
</feature>
<evidence type="ECO:0000313" key="3">
    <source>
        <dbReference type="EnsemblMetazoa" id="HelroP159527"/>
    </source>
</evidence>
<feature type="compositionally biased region" description="Acidic residues" evidence="1">
    <location>
        <begin position="285"/>
        <end position="302"/>
    </location>
</feature>
<keyword evidence="4" id="KW-1185">Reference proteome</keyword>
<dbReference type="PRINTS" id="PR00929">
    <property type="entry name" value="ATHOOK"/>
</dbReference>
<accession>T1EP48</accession>
<dbReference type="GeneID" id="20198348"/>
<feature type="compositionally biased region" description="Polar residues" evidence="1">
    <location>
        <begin position="105"/>
        <end position="118"/>
    </location>
</feature>
<dbReference type="SMART" id="SM00384">
    <property type="entry name" value="AT_hook"/>
    <property type="match status" value="4"/>
</dbReference>
<feature type="region of interest" description="Disordered" evidence="1">
    <location>
        <begin position="86"/>
        <end position="235"/>
    </location>
</feature>
<dbReference type="EnsemblMetazoa" id="HelroT159527">
    <property type="protein sequence ID" value="HelroP159527"/>
    <property type="gene ID" value="HelroG159527"/>
</dbReference>